<dbReference type="EMBL" id="GISG01288034">
    <property type="protein sequence ID" value="MBA4680702.1"/>
    <property type="molecule type" value="Transcribed_RNA"/>
</dbReference>
<evidence type="ECO:0000313" key="1">
    <source>
        <dbReference type="EMBL" id="MBA4680702.1"/>
    </source>
</evidence>
<proteinExistence type="predicted"/>
<accession>A0A7C9EY17</accession>
<reference evidence="1" key="1">
    <citation type="journal article" date="2013" name="J. Plant Res.">
        <title>Effect of fungi and light on seed germination of three Opuntia species from semiarid lands of central Mexico.</title>
        <authorList>
            <person name="Delgado-Sanchez P."/>
            <person name="Jimenez-Bremont J.F."/>
            <person name="Guerrero-Gonzalez Mde L."/>
            <person name="Flores J."/>
        </authorList>
    </citation>
    <scope>NUCLEOTIDE SEQUENCE</scope>
    <source>
        <tissue evidence="1">Cladode</tissue>
    </source>
</reference>
<reference evidence="1" key="2">
    <citation type="submission" date="2020-07" db="EMBL/GenBank/DDBJ databases">
        <authorList>
            <person name="Vera ALvarez R."/>
            <person name="Arias-Moreno D.M."/>
            <person name="Jimenez-Jacinto V."/>
            <person name="Jimenez-Bremont J.F."/>
            <person name="Swaminathan K."/>
            <person name="Moose S.P."/>
            <person name="Guerrero-Gonzalez M.L."/>
            <person name="Marino-Ramirez L."/>
            <person name="Landsman D."/>
            <person name="Rodriguez-Kessler M."/>
            <person name="Delgado-Sanchez P."/>
        </authorList>
    </citation>
    <scope>NUCLEOTIDE SEQUENCE</scope>
    <source>
        <tissue evidence="1">Cladode</tissue>
    </source>
</reference>
<organism evidence="1">
    <name type="scientific">Opuntia streptacantha</name>
    <name type="common">Prickly pear cactus</name>
    <name type="synonym">Opuntia cardona</name>
    <dbReference type="NCBI Taxonomy" id="393608"/>
    <lineage>
        <taxon>Eukaryota</taxon>
        <taxon>Viridiplantae</taxon>
        <taxon>Streptophyta</taxon>
        <taxon>Embryophyta</taxon>
        <taxon>Tracheophyta</taxon>
        <taxon>Spermatophyta</taxon>
        <taxon>Magnoliopsida</taxon>
        <taxon>eudicotyledons</taxon>
        <taxon>Gunneridae</taxon>
        <taxon>Pentapetalae</taxon>
        <taxon>Caryophyllales</taxon>
        <taxon>Cactineae</taxon>
        <taxon>Cactaceae</taxon>
        <taxon>Opuntioideae</taxon>
        <taxon>Opuntia</taxon>
    </lineage>
</organism>
<name>A0A7C9EY17_OPUST</name>
<dbReference type="AlphaFoldDB" id="A0A7C9EY17"/>
<protein>
    <submittedName>
        <fullName evidence="1">Uncharacterized protein</fullName>
    </submittedName>
</protein>
<sequence length="120" mass="14302">MAKCPCIVMQVLNDKFLKWRLHCIIKRRKQLLRCPSRYRETSMSTCVTCSQSFAKEFSRMFAWLESKIRYRENILFSFDRLKAHLGKYLISLLVSMKCNIVNLAHQLRWKIRVIRDLGSG</sequence>